<gene>
    <name evidence="9" type="ORF">EDD59_12114</name>
</gene>
<feature type="transmembrane region" description="Helical" evidence="7">
    <location>
        <begin position="10"/>
        <end position="28"/>
    </location>
</feature>
<evidence type="ECO:0000256" key="4">
    <source>
        <dbReference type="ARBA" id="ARBA00022692"/>
    </source>
</evidence>
<reference evidence="9 10" key="1">
    <citation type="submission" date="2019-03" db="EMBL/GenBank/DDBJ databases">
        <title>Genomic Encyclopedia of Type Strains, Phase IV (KMG-IV): sequencing the most valuable type-strain genomes for metagenomic binning, comparative biology and taxonomic classification.</title>
        <authorList>
            <person name="Goeker M."/>
        </authorList>
    </citation>
    <scope>NUCLEOTIDE SEQUENCE [LARGE SCALE GENOMIC DNA]</scope>
    <source>
        <strain evidence="9 10">DSM 29489</strain>
    </source>
</reference>
<accession>A0A4R3K2W3</accession>
<keyword evidence="10" id="KW-1185">Reference proteome</keyword>
<feature type="transmembrane region" description="Helical" evidence="7">
    <location>
        <begin position="206"/>
        <end position="224"/>
    </location>
</feature>
<protein>
    <submittedName>
        <fullName evidence="9">Surface polysaccharide O-acyltransferase-like enzyme</fullName>
    </submittedName>
</protein>
<keyword evidence="9" id="KW-0012">Acyltransferase</keyword>
<dbReference type="PANTHER" id="PTHR40074:SF2">
    <property type="entry name" value="O-ACETYLTRANSFERASE WECH"/>
    <property type="match status" value="1"/>
</dbReference>
<dbReference type="GO" id="GO:0016413">
    <property type="term" value="F:O-acetyltransferase activity"/>
    <property type="evidence" value="ECO:0007669"/>
    <property type="project" value="TreeGrafter"/>
</dbReference>
<dbReference type="PANTHER" id="PTHR40074">
    <property type="entry name" value="O-ACETYLTRANSFERASE WECH"/>
    <property type="match status" value="1"/>
</dbReference>
<proteinExistence type="inferred from homology"/>
<evidence type="ECO:0000256" key="6">
    <source>
        <dbReference type="ARBA" id="ARBA00023136"/>
    </source>
</evidence>
<keyword evidence="5 7" id="KW-1133">Transmembrane helix</keyword>
<feature type="transmembrane region" description="Helical" evidence="7">
    <location>
        <begin position="120"/>
        <end position="137"/>
    </location>
</feature>
<dbReference type="GO" id="GO:0009246">
    <property type="term" value="P:enterobacterial common antigen biosynthetic process"/>
    <property type="evidence" value="ECO:0007669"/>
    <property type="project" value="TreeGrafter"/>
</dbReference>
<evidence type="ECO:0000256" key="3">
    <source>
        <dbReference type="ARBA" id="ARBA00022475"/>
    </source>
</evidence>
<sequence length="337" mass="39173">MTKKNYNMELIRTASFVMVVIVHVANYYCRAYADIGRGEYVFALILDTVSRISVPCFFMLSGALLLNRNEPLRKNGRRLIHILTALIFWSIIYYFFNTRFMGTPYNLAEVLETPVEAHLWYLYAIIPIYLVIPFFQVMCRGMNETLDRALLAVGLGTTMFLYILSFTERETYLDVPIIGDRAYMVYFFLGYFIFKYRDELKKHFSLLMGIFLGSTALNIGMTLWFTYQTGNHYERFLEYGCPLIMISGASFFALLMQIDNGNIHLKDRTRRRIDLWCGCSFGIYLIHIIFLDSYKKYVNPEQLSAWIAVPGLAVGILVLSLISVYLIRKLPFGKYIS</sequence>
<feature type="transmembrane region" description="Helical" evidence="7">
    <location>
        <begin position="78"/>
        <end position="96"/>
    </location>
</feature>
<dbReference type="Proteomes" id="UP000295726">
    <property type="component" value="Unassembled WGS sequence"/>
</dbReference>
<evidence type="ECO:0000256" key="1">
    <source>
        <dbReference type="ARBA" id="ARBA00004651"/>
    </source>
</evidence>
<feature type="transmembrane region" description="Helical" evidence="7">
    <location>
        <begin position="303"/>
        <end position="327"/>
    </location>
</feature>
<dbReference type="AlphaFoldDB" id="A0A4R3K2W3"/>
<feature type="transmembrane region" description="Helical" evidence="7">
    <location>
        <begin position="275"/>
        <end position="291"/>
    </location>
</feature>
<organism evidence="9 10">
    <name type="scientific">Muricomes intestini</name>
    <dbReference type="NCBI Taxonomy" id="1796634"/>
    <lineage>
        <taxon>Bacteria</taxon>
        <taxon>Bacillati</taxon>
        <taxon>Bacillota</taxon>
        <taxon>Clostridia</taxon>
        <taxon>Lachnospirales</taxon>
        <taxon>Lachnospiraceae</taxon>
        <taxon>Muricomes</taxon>
    </lineage>
</organism>
<keyword evidence="6 7" id="KW-0472">Membrane</keyword>
<evidence type="ECO:0000256" key="5">
    <source>
        <dbReference type="ARBA" id="ARBA00022989"/>
    </source>
</evidence>
<evidence type="ECO:0000313" key="9">
    <source>
        <dbReference type="EMBL" id="TCS77018.1"/>
    </source>
</evidence>
<evidence type="ECO:0000256" key="7">
    <source>
        <dbReference type="SAM" id="Phobius"/>
    </source>
</evidence>
<dbReference type="OrthoDB" id="9810469at2"/>
<keyword evidence="4 7" id="KW-0812">Transmembrane</keyword>
<feature type="transmembrane region" description="Helical" evidence="7">
    <location>
        <begin position="40"/>
        <end position="66"/>
    </location>
</feature>
<dbReference type="InterPro" id="IPR002656">
    <property type="entry name" value="Acyl_transf_3_dom"/>
</dbReference>
<name>A0A4R3K2W3_9FIRM</name>
<comment type="subcellular location">
    <subcellularLocation>
        <location evidence="1">Cell membrane</location>
        <topology evidence="1">Multi-pass membrane protein</topology>
    </subcellularLocation>
</comment>
<evidence type="ECO:0000256" key="2">
    <source>
        <dbReference type="ARBA" id="ARBA00007400"/>
    </source>
</evidence>
<comment type="caution">
    <text evidence="9">The sequence shown here is derived from an EMBL/GenBank/DDBJ whole genome shotgun (WGS) entry which is preliminary data.</text>
</comment>
<evidence type="ECO:0000259" key="8">
    <source>
        <dbReference type="Pfam" id="PF01757"/>
    </source>
</evidence>
<dbReference type="RefSeq" id="WP_132382630.1">
    <property type="nucleotide sequence ID" value="NZ_DAIPCY010000004.1"/>
</dbReference>
<feature type="transmembrane region" description="Helical" evidence="7">
    <location>
        <begin position="173"/>
        <end position="194"/>
    </location>
</feature>
<dbReference type="EMBL" id="SLZZ01000021">
    <property type="protein sequence ID" value="TCS77018.1"/>
    <property type="molecule type" value="Genomic_DNA"/>
</dbReference>
<feature type="transmembrane region" description="Helical" evidence="7">
    <location>
        <begin position="236"/>
        <end position="255"/>
    </location>
</feature>
<dbReference type="Pfam" id="PF01757">
    <property type="entry name" value="Acyl_transf_3"/>
    <property type="match status" value="1"/>
</dbReference>
<comment type="similarity">
    <text evidence="2">Belongs to the acyltransferase 3 family.</text>
</comment>
<feature type="domain" description="Acyltransferase 3" evidence="8">
    <location>
        <begin position="5"/>
        <end position="322"/>
    </location>
</feature>
<evidence type="ECO:0000313" key="10">
    <source>
        <dbReference type="Proteomes" id="UP000295726"/>
    </source>
</evidence>
<feature type="transmembrane region" description="Helical" evidence="7">
    <location>
        <begin position="149"/>
        <end position="167"/>
    </location>
</feature>
<keyword evidence="9" id="KW-0808">Transferase</keyword>
<dbReference type="GO" id="GO:0005886">
    <property type="term" value="C:plasma membrane"/>
    <property type="evidence" value="ECO:0007669"/>
    <property type="project" value="UniProtKB-SubCell"/>
</dbReference>
<keyword evidence="3" id="KW-1003">Cell membrane</keyword>